<dbReference type="RefSeq" id="WP_345391305.1">
    <property type="nucleotide sequence ID" value="NZ_BAAAXS010000001.1"/>
</dbReference>
<organism evidence="5 6">
    <name type="scientific">Nonomuraea salmonea</name>
    <dbReference type="NCBI Taxonomy" id="46181"/>
    <lineage>
        <taxon>Bacteria</taxon>
        <taxon>Bacillati</taxon>
        <taxon>Actinomycetota</taxon>
        <taxon>Actinomycetes</taxon>
        <taxon>Streptosporangiales</taxon>
        <taxon>Streptosporangiaceae</taxon>
        <taxon>Nonomuraea</taxon>
    </lineage>
</organism>
<dbReference type="Gene3D" id="3.90.79.10">
    <property type="entry name" value="Nucleoside Triphosphate Pyrophosphohydrolase"/>
    <property type="match status" value="1"/>
</dbReference>
<reference evidence="5 6" key="1">
    <citation type="submission" date="2024-09" db="EMBL/GenBank/DDBJ databases">
        <authorList>
            <person name="Sun Q."/>
            <person name="Mori K."/>
        </authorList>
    </citation>
    <scope>NUCLEOTIDE SEQUENCE [LARGE SCALE GENOMIC DNA]</scope>
    <source>
        <strain evidence="5 6">JCM 3324</strain>
    </source>
</reference>
<dbReference type="Proteomes" id="UP001589568">
    <property type="component" value="Unassembled WGS sequence"/>
</dbReference>
<dbReference type="CDD" id="cd04683">
    <property type="entry name" value="NUDIX_Hydrolase"/>
    <property type="match status" value="1"/>
</dbReference>
<evidence type="ECO:0000256" key="1">
    <source>
        <dbReference type="ARBA" id="ARBA00001946"/>
    </source>
</evidence>
<dbReference type="Pfam" id="PF00293">
    <property type="entry name" value="NUDIX"/>
    <property type="match status" value="1"/>
</dbReference>
<feature type="region of interest" description="Disordered" evidence="3">
    <location>
        <begin position="140"/>
        <end position="164"/>
    </location>
</feature>
<evidence type="ECO:0000256" key="3">
    <source>
        <dbReference type="SAM" id="MobiDB-lite"/>
    </source>
</evidence>
<evidence type="ECO:0000313" key="5">
    <source>
        <dbReference type="EMBL" id="MFB9471628.1"/>
    </source>
</evidence>
<gene>
    <name evidence="5" type="ORF">ACFFR3_19060</name>
</gene>
<keyword evidence="6" id="KW-1185">Reference proteome</keyword>
<dbReference type="PROSITE" id="PS51462">
    <property type="entry name" value="NUDIX"/>
    <property type="match status" value="1"/>
</dbReference>
<dbReference type="PANTHER" id="PTHR43046">
    <property type="entry name" value="GDP-MANNOSE MANNOSYL HYDROLASE"/>
    <property type="match status" value="1"/>
</dbReference>
<dbReference type="InterPro" id="IPR020084">
    <property type="entry name" value="NUDIX_hydrolase_CS"/>
</dbReference>
<dbReference type="PROSITE" id="PS00893">
    <property type="entry name" value="NUDIX_BOX"/>
    <property type="match status" value="1"/>
</dbReference>
<comment type="cofactor">
    <cofactor evidence="1">
        <name>Mg(2+)</name>
        <dbReference type="ChEBI" id="CHEBI:18420"/>
    </cofactor>
</comment>
<protein>
    <submittedName>
        <fullName evidence="5">NUDIX domain-containing protein</fullName>
    </submittedName>
</protein>
<name>A0ABV5NMT8_9ACTN</name>
<sequence>MPQRQQVTVDVHVILEQDENILLCLRQGTGYRDGWFCLPSGHLDEGETVIECALRETREEVGVHLDPASLRPATVLHHLNPEGRPRIGFFFAASHWTGDIINAEPHKCAAVEWFPAHRIPDNTVPYTIAGLDHYNRNQPIGISGWPQRGNDPNPSEGAPDHPYR</sequence>
<evidence type="ECO:0000313" key="6">
    <source>
        <dbReference type="Proteomes" id="UP001589568"/>
    </source>
</evidence>
<accession>A0ABV5NMT8</accession>
<dbReference type="SUPFAM" id="SSF55811">
    <property type="entry name" value="Nudix"/>
    <property type="match status" value="1"/>
</dbReference>
<dbReference type="EMBL" id="JBHMCF010000013">
    <property type="protein sequence ID" value="MFB9471628.1"/>
    <property type="molecule type" value="Genomic_DNA"/>
</dbReference>
<evidence type="ECO:0000256" key="2">
    <source>
        <dbReference type="ARBA" id="ARBA00022801"/>
    </source>
</evidence>
<proteinExistence type="predicted"/>
<dbReference type="InterPro" id="IPR000086">
    <property type="entry name" value="NUDIX_hydrolase_dom"/>
</dbReference>
<keyword evidence="2" id="KW-0378">Hydrolase</keyword>
<evidence type="ECO:0000259" key="4">
    <source>
        <dbReference type="PROSITE" id="PS51462"/>
    </source>
</evidence>
<dbReference type="InterPro" id="IPR015797">
    <property type="entry name" value="NUDIX_hydrolase-like_dom_sf"/>
</dbReference>
<dbReference type="PANTHER" id="PTHR43046:SF16">
    <property type="entry name" value="ADP-RIBOSE PYROPHOSPHATASE YJHB-RELATED"/>
    <property type="match status" value="1"/>
</dbReference>
<feature type="domain" description="Nudix hydrolase" evidence="4">
    <location>
        <begin position="4"/>
        <end position="137"/>
    </location>
</feature>
<comment type="caution">
    <text evidence="5">The sequence shown here is derived from an EMBL/GenBank/DDBJ whole genome shotgun (WGS) entry which is preliminary data.</text>
</comment>